<dbReference type="EMBL" id="JAMDGS010000001">
    <property type="protein sequence ID" value="MDD1123093.1"/>
    <property type="molecule type" value="Genomic_DNA"/>
</dbReference>
<evidence type="ECO:0008006" key="3">
    <source>
        <dbReference type="Google" id="ProtNLM"/>
    </source>
</evidence>
<keyword evidence="2" id="KW-1185">Reference proteome</keyword>
<accession>A0ABT5PGT9</accession>
<evidence type="ECO:0000313" key="2">
    <source>
        <dbReference type="Proteomes" id="UP001150531"/>
    </source>
</evidence>
<reference evidence="1" key="1">
    <citation type="submission" date="2022-05" db="EMBL/GenBank/DDBJ databases">
        <title>Novel Pseudomonas spp. Isolated from a Rainbow Trout Aquaculture Facility.</title>
        <authorList>
            <person name="Testerman T."/>
            <person name="Graf J."/>
        </authorList>
    </citation>
    <scope>NUCLEOTIDE SEQUENCE</scope>
    <source>
        <strain evidence="1">ID386</strain>
    </source>
</reference>
<dbReference type="Proteomes" id="UP001150531">
    <property type="component" value="Unassembled WGS sequence"/>
</dbReference>
<organism evidence="1 2">
    <name type="scientific">Pseudomonas aphyarum</name>
    <dbReference type="NCBI Taxonomy" id="2942629"/>
    <lineage>
        <taxon>Bacteria</taxon>
        <taxon>Pseudomonadati</taxon>
        <taxon>Pseudomonadota</taxon>
        <taxon>Gammaproteobacteria</taxon>
        <taxon>Pseudomonadales</taxon>
        <taxon>Pseudomonadaceae</taxon>
        <taxon>Pseudomonas</taxon>
    </lineage>
</organism>
<protein>
    <recommendedName>
        <fullName evidence="3">Lipoprotein</fullName>
    </recommendedName>
</protein>
<dbReference type="RefSeq" id="WP_273896795.1">
    <property type="nucleotide sequence ID" value="NZ_JAMDGS010000001.1"/>
</dbReference>
<name>A0ABT5PGT9_9PSED</name>
<gene>
    <name evidence="1" type="ORF">M5G18_00695</name>
</gene>
<comment type="caution">
    <text evidence="1">The sequence shown here is derived from an EMBL/GenBank/DDBJ whole genome shotgun (WGS) entry which is preliminary data.</text>
</comment>
<evidence type="ECO:0000313" key="1">
    <source>
        <dbReference type="EMBL" id="MDD1123093.1"/>
    </source>
</evidence>
<proteinExistence type="predicted"/>
<sequence>MHRRIANGLTVICIAILCSGCTSYTSQPTINEHVGAGKAEIISSYSYEMDTPLKVSRFGKDTYAATQKAIPDAKDVSSRPANSPLPTLEIKVSEFPFGGACGQEYFTGLSFGLIPSWCTRENLFKFDFTLNNDHGVCRQKTYSIGSTSFAHLILAPFALFEAENRPLTIYQAALKDFLQESQCTTL</sequence>